<dbReference type="Proteomes" id="UP000001847">
    <property type="component" value="Chromosome I"/>
</dbReference>
<proteinExistence type="predicted"/>
<keyword evidence="2" id="KW-1185">Reference proteome</keyword>
<accession>B0SLM6</accession>
<dbReference type="AlphaFoldDB" id="B0SLM6"/>
<evidence type="ECO:0000313" key="1">
    <source>
        <dbReference type="EMBL" id="ABZ98612.1"/>
    </source>
</evidence>
<gene>
    <name evidence="1" type="ordered locus">LEPBI_I2528</name>
</gene>
<dbReference type="EMBL" id="CP000786">
    <property type="protein sequence ID" value="ABZ98612.1"/>
    <property type="molecule type" value="Genomic_DNA"/>
</dbReference>
<sequence length="52" mass="5643">MAESITELTPVTYQPGRLPGLFREILSSGGLPTYMLSAVIPTERSYSAMPLV</sequence>
<dbReference type="HOGENOM" id="CLU_3081356_0_0_12"/>
<name>B0SLM6_LEPBP</name>
<protein>
    <submittedName>
        <fullName evidence="1">Uncharacterized protein</fullName>
    </submittedName>
</protein>
<evidence type="ECO:0000313" key="2">
    <source>
        <dbReference type="Proteomes" id="UP000001847"/>
    </source>
</evidence>
<organism evidence="1 2">
    <name type="scientific">Leptospira biflexa serovar Patoc (strain Patoc 1 / ATCC 23582 / Paris)</name>
    <dbReference type="NCBI Taxonomy" id="456481"/>
    <lineage>
        <taxon>Bacteria</taxon>
        <taxon>Pseudomonadati</taxon>
        <taxon>Spirochaetota</taxon>
        <taxon>Spirochaetia</taxon>
        <taxon>Leptospirales</taxon>
        <taxon>Leptospiraceae</taxon>
        <taxon>Leptospira</taxon>
    </lineage>
</organism>
<dbReference type="KEGG" id="lbi:LEPBI_I2528"/>
<reference evidence="1 2" key="1">
    <citation type="journal article" date="2008" name="PLoS ONE">
        <title>Genome sequence of the saprophyte Leptospira biflexa provides insights into the evolution of Leptospira and the pathogenesis of leptospirosis.</title>
        <authorList>
            <person name="Picardeau M."/>
            <person name="Bulach D.M."/>
            <person name="Bouchier C."/>
            <person name="Zuerner R.L."/>
            <person name="Zidane N."/>
            <person name="Wilson P.J."/>
            <person name="Creno S."/>
            <person name="Kuczek E.S."/>
            <person name="Bommezzadri S."/>
            <person name="Davis J.C."/>
            <person name="McGrath A."/>
            <person name="Johnson M.J."/>
            <person name="Boursaux-Eude C."/>
            <person name="Seemann T."/>
            <person name="Rouy Z."/>
            <person name="Coppel R.L."/>
            <person name="Rood J.I."/>
            <person name="Lajus A."/>
            <person name="Davies J.K."/>
            <person name="Medigue C."/>
            <person name="Adler B."/>
        </authorList>
    </citation>
    <scope>NUCLEOTIDE SEQUENCE [LARGE SCALE GENOMIC DNA]</scope>
    <source>
        <strain evidence="2">Patoc 1 / ATCC 23582 / Paris</strain>
    </source>
</reference>